<name>A0A1L3GN42_9BACT</name>
<dbReference type="STRING" id="1842532.A7E78_05575"/>
<dbReference type="Proteomes" id="UP000182517">
    <property type="component" value="Chromosome"/>
</dbReference>
<dbReference type="AlphaFoldDB" id="A0A1L3GN42"/>
<dbReference type="RefSeq" id="WP_072283325.1">
    <property type="nucleotide sequence ID" value="NZ_CP015519.1"/>
</dbReference>
<sequence length="101" mass="11195">MTICAGQWQKHLHTAVIAFRLGMEGMAGGRMTGFIDGLLPCLDEFPPQIMQKLNPLLEKILSAHARQDFCCVADLLQYELGPILADRASPDSTTRDTIHKD</sequence>
<protein>
    <submittedName>
        <fullName evidence="1">Uncharacterized protein</fullName>
    </submittedName>
</protein>
<reference evidence="1 2" key="1">
    <citation type="journal article" date="2017" name="Genome Announc.">
        <title>Complete Genome Sequences of Two Acetylene-Fermenting Pelobacter acetylenicus Strains.</title>
        <authorList>
            <person name="Sutton J.M."/>
            <person name="Baesman S.M."/>
            <person name="Fierst J.L."/>
            <person name="Poret-Peterson A.T."/>
            <person name="Oremland R.S."/>
            <person name="Dunlap D.S."/>
            <person name="Akob D.M."/>
        </authorList>
    </citation>
    <scope>NUCLEOTIDE SEQUENCE [LARGE SCALE GENOMIC DNA]</scope>
    <source>
        <strain evidence="1 2">SFB93</strain>
    </source>
</reference>
<gene>
    <name evidence="1" type="ORF">A7E78_05575</name>
</gene>
<dbReference type="OrthoDB" id="5592031at2"/>
<proteinExistence type="predicted"/>
<evidence type="ECO:0000313" key="1">
    <source>
        <dbReference type="EMBL" id="APG27357.1"/>
    </source>
</evidence>
<organism evidence="1 2">
    <name type="scientific">Syntrophotalea acetylenivorans</name>
    <dbReference type="NCBI Taxonomy" id="1842532"/>
    <lineage>
        <taxon>Bacteria</taxon>
        <taxon>Pseudomonadati</taxon>
        <taxon>Thermodesulfobacteriota</taxon>
        <taxon>Desulfuromonadia</taxon>
        <taxon>Desulfuromonadales</taxon>
        <taxon>Syntrophotaleaceae</taxon>
        <taxon>Syntrophotalea</taxon>
    </lineage>
</organism>
<keyword evidence="2" id="KW-1185">Reference proteome</keyword>
<evidence type="ECO:0000313" key="2">
    <source>
        <dbReference type="Proteomes" id="UP000182517"/>
    </source>
</evidence>
<accession>A0A1L3GN42</accession>
<dbReference type="KEGG" id="pef:A7E78_05575"/>
<dbReference type="EMBL" id="CP015519">
    <property type="protein sequence ID" value="APG27357.1"/>
    <property type="molecule type" value="Genomic_DNA"/>
</dbReference>